<evidence type="ECO:0000256" key="8">
    <source>
        <dbReference type="PIRSR" id="PIRSR001589-1"/>
    </source>
</evidence>
<dbReference type="CDD" id="cd00712">
    <property type="entry name" value="AsnB"/>
    <property type="match status" value="1"/>
</dbReference>
<dbReference type="InterPro" id="IPR051786">
    <property type="entry name" value="ASN_synthetase/amidase"/>
</dbReference>
<comment type="similarity">
    <text evidence="2">Belongs to the asparagine synthetase family.</text>
</comment>
<sequence length="660" mass="74836">MCGIAGIVAGAGKAAPDLERIVAMISPLRYRGPDESGVYLDRRAALGHLRLSIIGIDGGIQPIGNETGKLWIVYNGEAYNYLELREELEAKGHRFTTRTDTEVLLHLYEEYGADFLSRINGQFALAIWDSAKEELFLARDRVGIRPLYYGWSREGSFLFASEVKAILAVDGSRELDLEALGQLFVFWTTLPGRTFFRGIQEVPPGHYLVVGKGESVPRPYWRIPFHAPEECCAFGLAETAEALRELLSDAVRLRLRSDVPVGAYLSGGLDSSVITTLIQRHCDSHLKTFSLAFQDGIFDESAAQREMVRFLGSDNRQVMVENGDIRRFFPETVWHCEKPTLRTSPVPMFLLSRLVREEGYKVVLSGEGADEILGGYNIFKEAKIRQYWAKCPDSSRRPLLLERLYPYIFRNPGRGRSFLQGFFAVSREQMHDPFFSHAVRWHAGERNLAFLAPDCLAALSQYRPMEELARWLPDNFLHRDLLSRAQVLEMEIFLSNFLLSSQGDRVAMAHSVEMRHPFLDYRVVDFAFRLPAKWKVRGLTEKFLLRHAFRGMLPEGIASRAKHPYRAPISELFQGTVPLDYVDELLSQQSLKQSGYFNAEKIGRLYLKVKGAQPGAIGEFENMALIGALSTEILHRQFIAGFPLRRSSLLQPDLVRYGSL</sequence>
<dbReference type="KEGG" id="gbm:Gbem_1081"/>
<dbReference type="STRING" id="404380.Gbem_1081"/>
<keyword evidence="8" id="KW-0061">Asparagine biosynthesis</keyword>
<proteinExistence type="inferred from homology"/>
<dbReference type="NCBIfam" id="TIGR01536">
    <property type="entry name" value="asn_synth_AEB"/>
    <property type="match status" value="1"/>
</dbReference>
<evidence type="ECO:0000313" key="13">
    <source>
        <dbReference type="Proteomes" id="UP000008825"/>
    </source>
</evidence>
<evidence type="ECO:0000259" key="11">
    <source>
        <dbReference type="PROSITE" id="PS51278"/>
    </source>
</evidence>
<evidence type="ECO:0000256" key="5">
    <source>
        <dbReference type="ARBA" id="ARBA00022840"/>
    </source>
</evidence>
<dbReference type="Pfam" id="PF00733">
    <property type="entry name" value="Asn_synthase"/>
    <property type="match status" value="1"/>
</dbReference>
<dbReference type="InterPro" id="IPR029055">
    <property type="entry name" value="Ntn_hydrolases_N"/>
</dbReference>
<dbReference type="HOGENOM" id="CLU_014658_3_1_7"/>
<dbReference type="InterPro" id="IPR001962">
    <property type="entry name" value="Asn_synthase"/>
</dbReference>
<dbReference type="OrthoDB" id="9763290at2"/>
<dbReference type="GO" id="GO:0004066">
    <property type="term" value="F:asparagine synthase (glutamine-hydrolyzing) activity"/>
    <property type="evidence" value="ECO:0007669"/>
    <property type="project" value="UniProtKB-EC"/>
</dbReference>
<comment type="catalytic activity">
    <reaction evidence="7">
        <text>L-aspartate + L-glutamine + ATP + H2O = L-asparagine + L-glutamate + AMP + diphosphate + H(+)</text>
        <dbReference type="Rhea" id="RHEA:12228"/>
        <dbReference type="ChEBI" id="CHEBI:15377"/>
        <dbReference type="ChEBI" id="CHEBI:15378"/>
        <dbReference type="ChEBI" id="CHEBI:29985"/>
        <dbReference type="ChEBI" id="CHEBI:29991"/>
        <dbReference type="ChEBI" id="CHEBI:30616"/>
        <dbReference type="ChEBI" id="CHEBI:33019"/>
        <dbReference type="ChEBI" id="CHEBI:58048"/>
        <dbReference type="ChEBI" id="CHEBI:58359"/>
        <dbReference type="ChEBI" id="CHEBI:456215"/>
        <dbReference type="EC" id="6.3.5.4"/>
    </reaction>
</comment>
<dbReference type="RefSeq" id="WP_012529515.1">
    <property type="nucleotide sequence ID" value="NC_011146.1"/>
</dbReference>
<evidence type="ECO:0000256" key="4">
    <source>
        <dbReference type="ARBA" id="ARBA00022741"/>
    </source>
</evidence>
<dbReference type="Pfam" id="PF13537">
    <property type="entry name" value="GATase_7"/>
    <property type="match status" value="1"/>
</dbReference>
<dbReference type="EC" id="6.3.5.4" evidence="3"/>
<dbReference type="GO" id="GO:0006529">
    <property type="term" value="P:asparagine biosynthetic process"/>
    <property type="evidence" value="ECO:0007669"/>
    <property type="project" value="UniProtKB-KW"/>
</dbReference>
<dbReference type="CDD" id="cd01991">
    <property type="entry name" value="Asn_synthase_B_C"/>
    <property type="match status" value="1"/>
</dbReference>
<dbReference type="EMBL" id="CP001124">
    <property type="protein sequence ID" value="ACH38101.1"/>
    <property type="molecule type" value="Genomic_DNA"/>
</dbReference>
<evidence type="ECO:0000256" key="9">
    <source>
        <dbReference type="PIRSR" id="PIRSR001589-2"/>
    </source>
</evidence>
<keyword evidence="8" id="KW-0028">Amino-acid biosynthesis</keyword>
<gene>
    <name evidence="12" type="primary">asnB-3</name>
    <name evidence="12" type="ordered locus">Gbem_1081</name>
</gene>
<dbReference type="Gene3D" id="3.60.20.10">
    <property type="entry name" value="Glutamine Phosphoribosylpyrophosphate, subunit 1, domain 1"/>
    <property type="match status" value="1"/>
</dbReference>
<accession>B5EGZ9</accession>
<keyword evidence="6 8" id="KW-0315">Glutamine amidotransferase</keyword>
<dbReference type="InterPro" id="IPR006426">
    <property type="entry name" value="Asn_synth_AEB"/>
</dbReference>
<reference evidence="12 13" key="2">
    <citation type="journal article" date="2010" name="BMC Genomics">
        <title>The genome of Geobacter bemidjiensis, exemplar for the subsurface clade of Geobacter species that predominate in Fe(III)-reducing subsurface environments.</title>
        <authorList>
            <person name="Aklujkar M."/>
            <person name="Young N.D."/>
            <person name="Holmes D."/>
            <person name="Chavan M."/>
            <person name="Risso C."/>
            <person name="Kiss H.E."/>
            <person name="Han C.S."/>
            <person name="Land M.L."/>
            <person name="Lovley D.R."/>
        </authorList>
    </citation>
    <scope>NUCLEOTIDE SEQUENCE [LARGE SCALE GENOMIC DNA]</scope>
    <source>
        <strain evidence="13">ATCC BAA-1014 / DSM 16622 / JCM 12645 / Bem</strain>
    </source>
</reference>
<dbReference type="InterPro" id="IPR033738">
    <property type="entry name" value="AsnB_N"/>
</dbReference>
<dbReference type="GO" id="GO:0005524">
    <property type="term" value="F:ATP binding"/>
    <property type="evidence" value="ECO:0007669"/>
    <property type="project" value="UniProtKB-KW"/>
</dbReference>
<comment type="pathway">
    <text evidence="1">Amino-acid biosynthesis; L-asparagine biosynthesis; L-asparagine from L-aspartate (L-Gln route): step 1/1.</text>
</comment>
<evidence type="ECO:0000256" key="7">
    <source>
        <dbReference type="ARBA" id="ARBA00048741"/>
    </source>
</evidence>
<name>B5EGZ9_CITBB</name>
<feature type="domain" description="Glutamine amidotransferase type-2" evidence="11">
    <location>
        <begin position="2"/>
        <end position="213"/>
    </location>
</feature>
<evidence type="ECO:0000256" key="3">
    <source>
        <dbReference type="ARBA" id="ARBA00012737"/>
    </source>
</evidence>
<evidence type="ECO:0000256" key="6">
    <source>
        <dbReference type="ARBA" id="ARBA00022962"/>
    </source>
</evidence>
<evidence type="ECO:0000256" key="1">
    <source>
        <dbReference type="ARBA" id="ARBA00005187"/>
    </source>
</evidence>
<evidence type="ECO:0000256" key="10">
    <source>
        <dbReference type="PIRSR" id="PIRSR001589-3"/>
    </source>
</evidence>
<dbReference type="InterPro" id="IPR017932">
    <property type="entry name" value="GATase_2_dom"/>
</dbReference>
<dbReference type="PROSITE" id="PS51278">
    <property type="entry name" value="GATASE_TYPE_2"/>
    <property type="match status" value="1"/>
</dbReference>
<feature type="active site" description="For GATase activity" evidence="8">
    <location>
        <position position="2"/>
    </location>
</feature>
<dbReference type="Proteomes" id="UP000008825">
    <property type="component" value="Chromosome"/>
</dbReference>
<keyword evidence="5 9" id="KW-0067">ATP-binding</keyword>
<dbReference type="eggNOG" id="COG0367">
    <property type="taxonomic scope" value="Bacteria"/>
</dbReference>
<dbReference type="AlphaFoldDB" id="B5EGZ9"/>
<dbReference type="PANTHER" id="PTHR43284">
    <property type="entry name" value="ASPARAGINE SYNTHETASE (GLUTAMINE-HYDROLYZING)"/>
    <property type="match status" value="1"/>
</dbReference>
<keyword evidence="4 9" id="KW-0547">Nucleotide-binding</keyword>
<evidence type="ECO:0000256" key="2">
    <source>
        <dbReference type="ARBA" id="ARBA00005752"/>
    </source>
</evidence>
<feature type="binding site" evidence="9">
    <location>
        <position position="100"/>
    </location>
    <ligand>
        <name>L-glutamine</name>
        <dbReference type="ChEBI" id="CHEBI:58359"/>
    </ligand>
</feature>
<dbReference type="SUPFAM" id="SSF56235">
    <property type="entry name" value="N-terminal nucleophile aminohydrolases (Ntn hydrolases)"/>
    <property type="match status" value="1"/>
</dbReference>
<feature type="binding site" evidence="9">
    <location>
        <begin position="365"/>
        <end position="366"/>
    </location>
    <ligand>
        <name>ATP</name>
        <dbReference type="ChEBI" id="CHEBI:30616"/>
    </ligand>
</feature>
<keyword evidence="13" id="KW-1185">Reference proteome</keyword>
<dbReference type="InterPro" id="IPR014729">
    <property type="entry name" value="Rossmann-like_a/b/a_fold"/>
</dbReference>
<dbReference type="PIRSF" id="PIRSF001589">
    <property type="entry name" value="Asn_synthetase_glu-h"/>
    <property type="match status" value="1"/>
</dbReference>
<dbReference type="Gene3D" id="3.40.50.620">
    <property type="entry name" value="HUPs"/>
    <property type="match status" value="1"/>
</dbReference>
<protein>
    <recommendedName>
        <fullName evidence="3">asparagine synthase (glutamine-hydrolyzing)</fullName>
        <ecNumber evidence="3">6.3.5.4</ecNumber>
    </recommendedName>
</protein>
<dbReference type="SUPFAM" id="SSF52402">
    <property type="entry name" value="Adenine nucleotide alpha hydrolases-like"/>
    <property type="match status" value="1"/>
</dbReference>
<dbReference type="PANTHER" id="PTHR43284:SF1">
    <property type="entry name" value="ASPARAGINE SYNTHETASE"/>
    <property type="match status" value="1"/>
</dbReference>
<reference evidence="12 13" key="1">
    <citation type="submission" date="2008-07" db="EMBL/GenBank/DDBJ databases">
        <title>Complete sequence of Geobacter bemidjiensis BEM.</title>
        <authorList>
            <consortium name="US DOE Joint Genome Institute"/>
            <person name="Lucas S."/>
            <person name="Copeland A."/>
            <person name="Lapidus A."/>
            <person name="Glavina del Rio T."/>
            <person name="Dalin E."/>
            <person name="Tice H."/>
            <person name="Bruce D."/>
            <person name="Goodwin L."/>
            <person name="Pitluck S."/>
            <person name="Kiss H."/>
            <person name="Brettin T."/>
            <person name="Detter J.C."/>
            <person name="Han C."/>
            <person name="Kuske C.R."/>
            <person name="Schmutz J."/>
            <person name="Larimer F."/>
            <person name="Land M."/>
            <person name="Hauser L."/>
            <person name="Kyrpides N."/>
            <person name="Lykidis A."/>
            <person name="Lovley D."/>
            <person name="Richardson P."/>
        </authorList>
    </citation>
    <scope>NUCLEOTIDE SEQUENCE [LARGE SCALE GENOMIC DNA]</scope>
    <source>
        <strain evidence="13">ATCC BAA-1014 / DSM 16622 / JCM 12645 / Bem</strain>
    </source>
</reference>
<organism evidence="12 13">
    <name type="scientific">Citrifermentans bemidjiense (strain ATCC BAA-1014 / DSM 16622 / JCM 12645 / Bem)</name>
    <name type="common">Geobacter bemidjiensis</name>
    <dbReference type="NCBI Taxonomy" id="404380"/>
    <lineage>
        <taxon>Bacteria</taxon>
        <taxon>Pseudomonadati</taxon>
        <taxon>Thermodesulfobacteriota</taxon>
        <taxon>Desulfuromonadia</taxon>
        <taxon>Geobacterales</taxon>
        <taxon>Geobacteraceae</taxon>
        <taxon>Citrifermentans</taxon>
    </lineage>
</organism>
<dbReference type="GO" id="GO:0005829">
    <property type="term" value="C:cytosol"/>
    <property type="evidence" value="ECO:0007669"/>
    <property type="project" value="TreeGrafter"/>
</dbReference>
<evidence type="ECO:0000313" key="12">
    <source>
        <dbReference type="EMBL" id="ACH38101.1"/>
    </source>
</evidence>
<feature type="site" description="Important for beta-aspartyl-AMP intermediate formation" evidence="10">
    <location>
        <position position="367"/>
    </location>
</feature>